<dbReference type="AlphaFoldDB" id="A0A0E9SKD4"/>
<accession>A0A0E9SKD4</accession>
<organism evidence="1">
    <name type="scientific">Anguilla anguilla</name>
    <name type="common">European freshwater eel</name>
    <name type="synonym">Muraena anguilla</name>
    <dbReference type="NCBI Taxonomy" id="7936"/>
    <lineage>
        <taxon>Eukaryota</taxon>
        <taxon>Metazoa</taxon>
        <taxon>Chordata</taxon>
        <taxon>Craniata</taxon>
        <taxon>Vertebrata</taxon>
        <taxon>Euteleostomi</taxon>
        <taxon>Actinopterygii</taxon>
        <taxon>Neopterygii</taxon>
        <taxon>Teleostei</taxon>
        <taxon>Anguilliformes</taxon>
        <taxon>Anguillidae</taxon>
        <taxon>Anguilla</taxon>
    </lineage>
</organism>
<name>A0A0E9SKD4_ANGAN</name>
<reference evidence="1" key="2">
    <citation type="journal article" date="2015" name="Fish Shellfish Immunol.">
        <title>Early steps in the European eel (Anguilla anguilla)-Vibrio vulnificus interaction in the gills: Role of the RtxA13 toxin.</title>
        <authorList>
            <person name="Callol A."/>
            <person name="Pajuelo D."/>
            <person name="Ebbesson L."/>
            <person name="Teles M."/>
            <person name="MacKenzie S."/>
            <person name="Amaro C."/>
        </authorList>
    </citation>
    <scope>NUCLEOTIDE SEQUENCE</scope>
</reference>
<sequence length="61" mass="7135">MRYGTALVSQPLESIGICRNWKRVKCAMWMCICIVQTCCQVFVDSWIYSEIMRCASVFNFN</sequence>
<proteinExistence type="predicted"/>
<dbReference type="EMBL" id="GBXM01067614">
    <property type="protein sequence ID" value="JAH40963.1"/>
    <property type="molecule type" value="Transcribed_RNA"/>
</dbReference>
<protein>
    <submittedName>
        <fullName evidence="1">Uncharacterized protein</fullName>
    </submittedName>
</protein>
<reference evidence="1" key="1">
    <citation type="submission" date="2014-11" db="EMBL/GenBank/DDBJ databases">
        <authorList>
            <person name="Amaro Gonzalez C."/>
        </authorList>
    </citation>
    <scope>NUCLEOTIDE SEQUENCE</scope>
</reference>
<evidence type="ECO:0000313" key="1">
    <source>
        <dbReference type="EMBL" id="JAH40963.1"/>
    </source>
</evidence>